<sequence>MINELKSLFLAGVGSAAYTYEKAVNLISEMVEKGKITVDEGKQLSEELKKNALAKKDQIKPLTKNEVISILNNMNFASKEDIASINDRLTKLENKINNND</sequence>
<accession>A0A166RYU4</accession>
<protein>
    <submittedName>
        <fullName evidence="1">Poly(Hydroxyalcanoate) granule associated protein (Phasin)</fullName>
    </submittedName>
</protein>
<gene>
    <name evidence="2" type="ORF">CLCOS_21310</name>
    <name evidence="1" type="ORF">WX73_01773</name>
</gene>
<reference evidence="2 4" key="2">
    <citation type="journal article" date="2016" name="Front. Microbiol.">
        <title>Industrial Acetogenic Biocatalysts: A Comparative Metabolic and Genomic Analysis.</title>
        <authorList>
            <person name="Bengelsdorf F."/>
            <person name="Poehlein A."/>
            <person name="Sonja S."/>
            <person name="Erz C."/>
            <person name="Hummel T."/>
            <person name="Hoffmeister S."/>
            <person name="Daniel R."/>
            <person name="Durre P."/>
        </authorList>
    </citation>
    <scope>NUCLEOTIDE SEQUENCE [LARGE SCALE GENOMIC DNA]</scope>
    <source>
        <strain evidence="2 4">PTA-10522</strain>
    </source>
</reference>
<dbReference type="PATRIC" id="fig|1705578.3.peg.2025"/>
<organism evidence="1 3">
    <name type="scientific">Clostridium coskatii</name>
    <dbReference type="NCBI Taxonomy" id="1705578"/>
    <lineage>
        <taxon>Bacteria</taxon>
        <taxon>Bacillati</taxon>
        <taxon>Bacillota</taxon>
        <taxon>Clostridia</taxon>
        <taxon>Eubacteriales</taxon>
        <taxon>Clostridiaceae</taxon>
        <taxon>Clostridium</taxon>
    </lineage>
</organism>
<dbReference type="Proteomes" id="UP000077384">
    <property type="component" value="Unassembled WGS sequence"/>
</dbReference>
<dbReference type="AlphaFoldDB" id="A0A166RYU4"/>
<dbReference type="PANTHER" id="PTHR38664">
    <property type="entry name" value="SLR0058 PROTEIN"/>
    <property type="match status" value="1"/>
</dbReference>
<evidence type="ECO:0000313" key="4">
    <source>
        <dbReference type="Proteomes" id="UP000093694"/>
    </source>
</evidence>
<dbReference type="InterPro" id="IPR008769">
    <property type="entry name" value="PhaF_PhaI"/>
</dbReference>
<name>A0A166RYU4_9CLOT</name>
<dbReference type="Proteomes" id="UP000093694">
    <property type="component" value="Unassembled WGS sequence"/>
</dbReference>
<keyword evidence="4" id="KW-1185">Reference proteome</keyword>
<proteinExistence type="predicted"/>
<comment type="caution">
    <text evidence="1">The sequence shown here is derived from an EMBL/GenBank/DDBJ whole genome shotgun (WGS) entry which is preliminary data.</text>
</comment>
<evidence type="ECO:0000313" key="1">
    <source>
        <dbReference type="EMBL" id="OAA91363.1"/>
    </source>
</evidence>
<evidence type="ECO:0000313" key="3">
    <source>
        <dbReference type="Proteomes" id="UP000077384"/>
    </source>
</evidence>
<dbReference type="RefSeq" id="WP_063601844.1">
    <property type="nucleotide sequence ID" value="NZ_LITQ01000026.1"/>
</dbReference>
<dbReference type="EMBL" id="LITQ01000026">
    <property type="protein sequence ID" value="OAA91363.1"/>
    <property type="molecule type" value="Genomic_DNA"/>
</dbReference>
<dbReference type="EMBL" id="LROR01000049">
    <property type="protein sequence ID" value="OBR93995.1"/>
    <property type="molecule type" value="Genomic_DNA"/>
</dbReference>
<dbReference type="PANTHER" id="PTHR38664:SF1">
    <property type="entry name" value="SLR0058 PROTEIN"/>
    <property type="match status" value="1"/>
</dbReference>
<evidence type="ECO:0000313" key="2">
    <source>
        <dbReference type="EMBL" id="OBR93995.1"/>
    </source>
</evidence>
<reference evidence="1 3" key="1">
    <citation type="journal article" date="2015" name="Biotechnol. Bioeng.">
        <title>Genome sequence and phenotypic characterization of Caulobacter segnis.</title>
        <authorList>
            <person name="Patel S."/>
            <person name="Fletcher B."/>
            <person name="Scott D.C."/>
            <person name="Ely B."/>
        </authorList>
    </citation>
    <scope>NUCLEOTIDE SEQUENCE [LARGE SCALE GENOMIC DNA]</scope>
    <source>
        <strain evidence="1 3">PS02</strain>
    </source>
</reference>